<gene>
    <name evidence="1" type="ORF">CDAR_22601</name>
</gene>
<evidence type="ECO:0000313" key="1">
    <source>
        <dbReference type="EMBL" id="GIY66382.1"/>
    </source>
</evidence>
<protein>
    <submittedName>
        <fullName evidence="1">Uncharacterized protein</fullName>
    </submittedName>
</protein>
<sequence>MDLNRQWSTCKGKISGQRVVSLLLLQPESTKTGKQQGQGDLARKGKNLCSINGKTDGGGAAWVPFIFFLWEVDGRCSCLLKENLVYLSCVGSPVRGVRRSGFLLGYLV</sequence>
<dbReference type="Proteomes" id="UP001054837">
    <property type="component" value="Unassembled WGS sequence"/>
</dbReference>
<accession>A0AAV4V7Z4</accession>
<dbReference type="AlphaFoldDB" id="A0AAV4V7Z4"/>
<reference evidence="1 2" key="1">
    <citation type="submission" date="2021-06" db="EMBL/GenBank/DDBJ databases">
        <title>Caerostris darwini draft genome.</title>
        <authorList>
            <person name="Kono N."/>
            <person name="Arakawa K."/>
        </authorList>
    </citation>
    <scope>NUCLEOTIDE SEQUENCE [LARGE SCALE GENOMIC DNA]</scope>
</reference>
<comment type="caution">
    <text evidence="1">The sequence shown here is derived from an EMBL/GenBank/DDBJ whole genome shotgun (WGS) entry which is preliminary data.</text>
</comment>
<keyword evidence="2" id="KW-1185">Reference proteome</keyword>
<dbReference type="EMBL" id="BPLQ01012583">
    <property type="protein sequence ID" value="GIY66382.1"/>
    <property type="molecule type" value="Genomic_DNA"/>
</dbReference>
<proteinExistence type="predicted"/>
<evidence type="ECO:0000313" key="2">
    <source>
        <dbReference type="Proteomes" id="UP001054837"/>
    </source>
</evidence>
<organism evidence="1 2">
    <name type="scientific">Caerostris darwini</name>
    <dbReference type="NCBI Taxonomy" id="1538125"/>
    <lineage>
        <taxon>Eukaryota</taxon>
        <taxon>Metazoa</taxon>
        <taxon>Ecdysozoa</taxon>
        <taxon>Arthropoda</taxon>
        <taxon>Chelicerata</taxon>
        <taxon>Arachnida</taxon>
        <taxon>Araneae</taxon>
        <taxon>Araneomorphae</taxon>
        <taxon>Entelegynae</taxon>
        <taxon>Araneoidea</taxon>
        <taxon>Araneidae</taxon>
        <taxon>Caerostris</taxon>
    </lineage>
</organism>
<name>A0AAV4V7Z4_9ARAC</name>